<dbReference type="SUPFAM" id="SSF56784">
    <property type="entry name" value="HAD-like"/>
    <property type="match status" value="1"/>
</dbReference>
<dbReference type="GO" id="GO:0005524">
    <property type="term" value="F:ATP binding"/>
    <property type="evidence" value="ECO:0007669"/>
    <property type="project" value="UniProtKB-KW"/>
</dbReference>
<feature type="transmembrane region" description="Helical" evidence="23">
    <location>
        <begin position="861"/>
        <end position="878"/>
    </location>
</feature>
<dbReference type="GO" id="GO:0005794">
    <property type="term" value="C:Golgi apparatus"/>
    <property type="evidence" value="ECO:0007669"/>
    <property type="project" value="UniProtKB-SubCell"/>
</dbReference>
<dbReference type="Pfam" id="PF00689">
    <property type="entry name" value="Cation_ATPase_C"/>
    <property type="match status" value="1"/>
</dbReference>
<evidence type="ECO:0000256" key="19">
    <source>
        <dbReference type="ARBA" id="ARBA00047282"/>
    </source>
</evidence>
<dbReference type="Gene3D" id="3.40.1110.10">
    <property type="entry name" value="Calcium-transporting ATPase, cytoplasmic domain N"/>
    <property type="match status" value="1"/>
</dbReference>
<evidence type="ECO:0000256" key="5">
    <source>
        <dbReference type="ARBA" id="ARBA00022475"/>
    </source>
</evidence>
<dbReference type="Pfam" id="PF00122">
    <property type="entry name" value="E1-E2_ATPase"/>
    <property type="match status" value="1"/>
</dbReference>
<dbReference type="Pfam" id="PF00690">
    <property type="entry name" value="Cation_ATPase_N"/>
    <property type="match status" value="1"/>
</dbReference>
<dbReference type="GO" id="GO:0046872">
    <property type="term" value="F:metal ion binding"/>
    <property type="evidence" value="ECO:0007669"/>
    <property type="project" value="UniProtKB-KW"/>
</dbReference>
<dbReference type="FunFam" id="2.70.150.10:FF:000008">
    <property type="entry name" value="Calcium-transporting ATPase"/>
    <property type="match status" value="1"/>
</dbReference>
<comment type="function">
    <text evidence="23">Catalyzes the hydrolysis of ATP coupled with the transport of calcium.</text>
</comment>
<feature type="transmembrane region" description="Helical" evidence="23">
    <location>
        <begin position="890"/>
        <end position="909"/>
    </location>
</feature>
<evidence type="ECO:0000259" key="24">
    <source>
        <dbReference type="SMART" id="SM00831"/>
    </source>
</evidence>
<dbReference type="PRINTS" id="PR00119">
    <property type="entry name" value="CATATPASE"/>
</dbReference>
<evidence type="ECO:0000256" key="1">
    <source>
        <dbReference type="ARBA" id="ARBA00004166"/>
    </source>
</evidence>
<dbReference type="Gene3D" id="1.20.1110.10">
    <property type="entry name" value="Calcium-transporting ATPase, transmembrane domain"/>
    <property type="match status" value="1"/>
</dbReference>
<dbReference type="InterPro" id="IPR059000">
    <property type="entry name" value="ATPase_P-type_domA"/>
</dbReference>
<dbReference type="EnsemblMetazoa" id="CLYHEMT004148.1">
    <property type="protein sequence ID" value="CLYHEMP004148.1"/>
    <property type="gene ID" value="CLYHEMG004148"/>
</dbReference>
<keyword evidence="13" id="KW-0460">Magnesium</keyword>
<comment type="subunit">
    <text evidence="22">Interacts (via N-terminus) with ORAI1 (via N- and C-termini); this interaction regulates Ca(2+) influx at the plasma membrane.</text>
</comment>
<dbReference type="InterPro" id="IPR008250">
    <property type="entry name" value="ATPase_P-typ_transduc_dom_A_sf"/>
</dbReference>
<evidence type="ECO:0000256" key="22">
    <source>
        <dbReference type="ARBA" id="ARBA00062966"/>
    </source>
</evidence>
<dbReference type="InterPro" id="IPR023298">
    <property type="entry name" value="ATPase_P-typ_TM_dom_sf"/>
</dbReference>
<keyword evidence="5" id="KW-1003">Cell membrane</keyword>
<dbReference type="SUPFAM" id="SSF81660">
    <property type="entry name" value="Metal cation-transporting ATPase, ATP-binding domain N"/>
    <property type="match status" value="1"/>
</dbReference>
<dbReference type="OrthoDB" id="3352408at2759"/>
<comment type="function">
    <text evidence="21">ATP-driven pump that supplies the Golgi apparatus with Ca(2+) and Mn(2+) ions, both essential cofactors for processing and trafficking of newly synthesized proteins in the secretory pathway. Within a catalytic cycle, acquires Ca(2+) or Mn(2+) ions on the cytoplasmic side of the membrane and delivers them to the lumenal side. The transfer of ions across the membrane is coupled to ATP hydrolysis and is associated with a transient phosphorylation that shifts the pump conformation from inward-facing to outward-facing state. Induces Ca(2+) influx independently of its ATP-driven pump function. At the basolateral membrane of mammary epithelial cells, interacts with Ca(2+) channel ORAI1 and mediates Ca(2+) entry independently of the Ca(2+) content of endoplasmic reticulum or Golgi stores. May facilitate transepithelial transport of large quantities of Ca(2+) for milk secretion via activation of Ca(2+) influx channels at the plasma membrane and active Ca(2+) transport at the Golgi apparatus.</text>
</comment>
<keyword evidence="10 23" id="KW-0547">Nucleotide-binding</keyword>
<dbReference type="SMART" id="SM00831">
    <property type="entry name" value="Cation_ATPase_N"/>
    <property type="match status" value="1"/>
</dbReference>
<accession>A0A7M5UQN2</accession>
<dbReference type="EC" id="7.2.2.10" evidence="23"/>
<dbReference type="InterPro" id="IPR006413">
    <property type="entry name" value="P-type_ATPase_IIA_PMR1"/>
</dbReference>
<evidence type="ECO:0000256" key="23">
    <source>
        <dbReference type="RuleBase" id="RU361146"/>
    </source>
</evidence>
<feature type="domain" description="Cation-transporting P-type ATPase N-terminal" evidence="24">
    <location>
        <begin position="47"/>
        <end position="116"/>
    </location>
</feature>
<dbReference type="SUPFAM" id="SSF81665">
    <property type="entry name" value="Calcium ATPase, transmembrane domain M"/>
    <property type="match status" value="1"/>
</dbReference>
<dbReference type="NCBIfam" id="TIGR01494">
    <property type="entry name" value="ATPase_P-type"/>
    <property type="match status" value="2"/>
</dbReference>
<evidence type="ECO:0000256" key="7">
    <source>
        <dbReference type="ARBA" id="ARBA00022568"/>
    </source>
</evidence>
<evidence type="ECO:0000256" key="11">
    <source>
        <dbReference type="ARBA" id="ARBA00022837"/>
    </source>
</evidence>
<keyword evidence="26" id="KW-1185">Reference proteome</keyword>
<dbReference type="InterPro" id="IPR006068">
    <property type="entry name" value="ATPase_P-typ_cation-transptr_C"/>
</dbReference>
<keyword evidence="6" id="KW-0597">Phosphoprotein</keyword>
<name>A0A7M5UQN2_9CNID</name>
<dbReference type="InterPro" id="IPR001757">
    <property type="entry name" value="P_typ_ATPase"/>
</dbReference>
<evidence type="ECO:0000256" key="2">
    <source>
        <dbReference type="ARBA" id="ARBA00004554"/>
    </source>
</evidence>
<dbReference type="InterPro" id="IPR044492">
    <property type="entry name" value="P_typ_ATPase_HD_dom"/>
</dbReference>
<dbReference type="PROSITE" id="PS00154">
    <property type="entry name" value="ATPASE_E1_E2"/>
    <property type="match status" value="1"/>
</dbReference>
<keyword evidence="18 23" id="KW-0472">Membrane</keyword>
<keyword evidence="9" id="KW-0479">Metal-binding</keyword>
<keyword evidence="16" id="KW-0333">Golgi apparatus</keyword>
<dbReference type="InterPro" id="IPR018303">
    <property type="entry name" value="ATPase_P-typ_P_site"/>
</dbReference>
<sequence>MISIKDQILNIRQKQQQDTEPDREPLLNTENYNKMVKMNSQTACSTDVGSMEDLMQTSLKQGLSSKEVTHRQKLYGGNDFDVGEETPIWKKYLMMFKEPMIILLLVSGFVSICMGQYDDAVSITVAVIIVVTVAFIQEYRSDQSVAAITKLVPPTCFCLRDGEWVDFLAENLVPGDIISIETGDRVPADVRLFEAIHLQIDESSFTGEIKPAKKQTGVLSASASLSERNNIALMGTLVCSGKGKGIVFGTGVDSEFGSVFQMMKEEEPPKTPLQKSMDQLGAQLSTYSILIIGFVVFLGWVQKRRIVEMFTIGVSLAVAAIPEGLPIVVTVTLALGVMRMARKNAIVKRLPVVETLGCATVICSDKTGTLTKNEMTVTDLVLPDNRKAMVTGIGYSGHGEVMIDGVAASEFTDLSLTQLVKTGCLCNNASIRNGSLHGQATEGAIVAVGLKVGLIRLGDEYTRVDEIPFSSETKWMAVKTKKTWAYNNEAEEVYHVKGAVERVLDKCRTSYHDGGSVVMTNNKRKEILDAAHQLASRGLRVIAFAHGKDLSNLTYLGLAGIIDPPRRGVPESIQVLQDSGVQVKMITGDAKDTAVAVAQAIGLKVTEQRNVISGEQLESMDCYELRRVIEQISIFYRVSPKNKVTIVKALQELGHVVGMTGDGVNDAVALKCADIGIAMGKCGTDVAKEAADMILADDDFGTIMSALAEGKGIYYNIRNFVRFQLSTSIAAISLIMISTLMKLPNPLNAMQILWINIIMDGPPAQSLGVEPVDSDIMKRKPRSVRSPMINTYLILQVLTSATLIVLGTLFIFWREMADNIVTPRDTTMTFTCFVFFDMFNAMSCRSQTKSIFQIGFFTNKMFLYAVFGSLIGQSLVVYCPPLQAIFQTEALSFFDICTLIALASSVLVLDEVRKFFRRRYQRLEIRNRKYKLDIV</sequence>
<dbReference type="GO" id="GO:0016887">
    <property type="term" value="F:ATP hydrolysis activity"/>
    <property type="evidence" value="ECO:0007669"/>
    <property type="project" value="InterPro"/>
</dbReference>
<keyword evidence="17 23" id="KW-0406">Ion transport</keyword>
<evidence type="ECO:0000256" key="14">
    <source>
        <dbReference type="ARBA" id="ARBA00022967"/>
    </source>
</evidence>
<dbReference type="Proteomes" id="UP000594262">
    <property type="component" value="Unplaced"/>
</dbReference>
<evidence type="ECO:0000256" key="3">
    <source>
        <dbReference type="ARBA" id="ARBA00005675"/>
    </source>
</evidence>
<dbReference type="PANTHER" id="PTHR42861">
    <property type="entry name" value="CALCIUM-TRANSPORTING ATPASE"/>
    <property type="match status" value="1"/>
</dbReference>
<dbReference type="SFLD" id="SFLDS00003">
    <property type="entry name" value="Haloacid_Dehalogenase"/>
    <property type="match status" value="1"/>
</dbReference>
<feature type="transmembrane region" description="Helical" evidence="23">
    <location>
        <begin position="793"/>
        <end position="813"/>
    </location>
</feature>
<evidence type="ECO:0000256" key="10">
    <source>
        <dbReference type="ARBA" id="ARBA00022741"/>
    </source>
</evidence>
<evidence type="ECO:0000256" key="9">
    <source>
        <dbReference type="ARBA" id="ARBA00022723"/>
    </source>
</evidence>
<dbReference type="FunFam" id="3.40.1110.10:FF:000006">
    <property type="entry name" value="Calcium-transporting ATPase"/>
    <property type="match status" value="1"/>
</dbReference>
<dbReference type="GO" id="GO:0005388">
    <property type="term" value="F:P-type calcium transporter activity"/>
    <property type="evidence" value="ECO:0007669"/>
    <property type="project" value="UniProtKB-EC"/>
</dbReference>
<dbReference type="InterPro" id="IPR023299">
    <property type="entry name" value="ATPase_P-typ_cyto_dom_N"/>
</dbReference>
<evidence type="ECO:0000256" key="21">
    <source>
        <dbReference type="ARBA" id="ARBA00054616"/>
    </source>
</evidence>
<dbReference type="NCBIfam" id="TIGR01522">
    <property type="entry name" value="ATPase-IIA2_Ca"/>
    <property type="match status" value="1"/>
</dbReference>
<feature type="transmembrane region" description="Helical" evidence="23">
    <location>
        <begin position="825"/>
        <end position="841"/>
    </location>
</feature>
<evidence type="ECO:0000256" key="15">
    <source>
        <dbReference type="ARBA" id="ARBA00022989"/>
    </source>
</evidence>
<feature type="transmembrane region" description="Helical" evidence="23">
    <location>
        <begin position="312"/>
        <end position="338"/>
    </location>
</feature>
<evidence type="ECO:0000313" key="26">
    <source>
        <dbReference type="Proteomes" id="UP000594262"/>
    </source>
</evidence>
<comment type="subcellular location">
    <subcellularLocation>
        <location evidence="2">Basolateral cell membrane</location>
        <topology evidence="2">Multi-pass membrane protein</topology>
    </subcellularLocation>
    <subcellularLocation>
        <location evidence="1">Golgi apparatus</location>
        <location evidence="1">trans-Golgi network membrane</location>
        <topology evidence="1">Multi-pass membrane protein</topology>
    </subcellularLocation>
    <subcellularLocation>
        <location evidence="23">Membrane</location>
        <topology evidence="23">Multi-pass membrane protein</topology>
    </subcellularLocation>
</comment>
<dbReference type="InterPro" id="IPR036412">
    <property type="entry name" value="HAD-like_sf"/>
</dbReference>
<feature type="transmembrane region" description="Helical" evidence="23">
    <location>
        <begin position="280"/>
        <end position="300"/>
    </location>
</feature>
<evidence type="ECO:0000256" key="16">
    <source>
        <dbReference type="ARBA" id="ARBA00023034"/>
    </source>
</evidence>
<evidence type="ECO:0000313" key="25">
    <source>
        <dbReference type="EnsemblMetazoa" id="CLYHEMP004148.1"/>
    </source>
</evidence>
<keyword evidence="7 23" id="KW-0109">Calcium transport</keyword>
<dbReference type="Pfam" id="PF13246">
    <property type="entry name" value="Cation_ATPase"/>
    <property type="match status" value="1"/>
</dbReference>
<keyword evidence="15 23" id="KW-1133">Transmembrane helix</keyword>
<dbReference type="Gene3D" id="2.70.150.10">
    <property type="entry name" value="Calcium-transporting ATPase, cytoplasmic transduction domain A"/>
    <property type="match status" value="1"/>
</dbReference>
<keyword evidence="4 23" id="KW-0813">Transport</keyword>
<protein>
    <recommendedName>
        <fullName evidence="23">Calcium-transporting ATPase</fullName>
        <ecNumber evidence="23">7.2.2.10</ecNumber>
    </recommendedName>
</protein>
<comment type="caution">
    <text evidence="23">Lacks conserved residue(s) required for the propagation of feature annotation.</text>
</comment>
<comment type="catalytic activity">
    <reaction evidence="20">
        <text>Mn(2+)(in) + ATP + H2O = Mn(2+)(out) + ADP + phosphate + H(+)</text>
        <dbReference type="Rhea" id="RHEA:66820"/>
        <dbReference type="ChEBI" id="CHEBI:15377"/>
        <dbReference type="ChEBI" id="CHEBI:15378"/>
        <dbReference type="ChEBI" id="CHEBI:29035"/>
        <dbReference type="ChEBI" id="CHEBI:30616"/>
        <dbReference type="ChEBI" id="CHEBI:43474"/>
        <dbReference type="ChEBI" id="CHEBI:456216"/>
    </reaction>
    <physiologicalReaction direction="left-to-right" evidence="20">
        <dbReference type="Rhea" id="RHEA:66821"/>
    </physiologicalReaction>
</comment>
<dbReference type="InterPro" id="IPR004014">
    <property type="entry name" value="ATPase_P-typ_cation-transptr_N"/>
</dbReference>
<feature type="transmembrane region" description="Helical" evidence="23">
    <location>
        <begin position="100"/>
        <end position="117"/>
    </location>
</feature>
<evidence type="ECO:0000256" key="4">
    <source>
        <dbReference type="ARBA" id="ARBA00022448"/>
    </source>
</evidence>
<keyword evidence="14" id="KW-1278">Translocase</keyword>
<evidence type="ECO:0000256" key="8">
    <source>
        <dbReference type="ARBA" id="ARBA00022692"/>
    </source>
</evidence>
<dbReference type="PRINTS" id="PR00120">
    <property type="entry name" value="HATPASE"/>
</dbReference>
<evidence type="ECO:0000256" key="17">
    <source>
        <dbReference type="ARBA" id="ARBA00023065"/>
    </source>
</evidence>
<dbReference type="SFLD" id="SFLDF00027">
    <property type="entry name" value="p-type_atpase"/>
    <property type="match status" value="1"/>
</dbReference>
<evidence type="ECO:0000256" key="6">
    <source>
        <dbReference type="ARBA" id="ARBA00022553"/>
    </source>
</evidence>
<comment type="similarity">
    <text evidence="3">Belongs to the cation transport ATPase (P-type) (TC 3.A.3) family. Type IIA subfamily.</text>
</comment>
<dbReference type="InterPro" id="IPR023214">
    <property type="entry name" value="HAD_sf"/>
</dbReference>
<evidence type="ECO:0000256" key="12">
    <source>
        <dbReference type="ARBA" id="ARBA00022840"/>
    </source>
</evidence>
<proteinExistence type="inferred from homology"/>
<keyword evidence="11 23" id="KW-0106">Calcium</keyword>
<dbReference type="SFLD" id="SFLDG00002">
    <property type="entry name" value="C1.7:_P-type_atpase_like"/>
    <property type="match status" value="1"/>
</dbReference>
<reference evidence="25" key="1">
    <citation type="submission" date="2021-01" db="UniProtKB">
        <authorList>
            <consortium name="EnsemblMetazoa"/>
        </authorList>
    </citation>
    <scope>IDENTIFICATION</scope>
</reference>
<keyword evidence="8 23" id="KW-0812">Transmembrane</keyword>
<dbReference type="GO" id="GO:0016323">
    <property type="term" value="C:basolateral plasma membrane"/>
    <property type="evidence" value="ECO:0007669"/>
    <property type="project" value="UniProtKB-SubCell"/>
</dbReference>
<dbReference type="AlphaFoldDB" id="A0A7M5UQN2"/>
<dbReference type="SUPFAM" id="SSF81653">
    <property type="entry name" value="Calcium ATPase, transduction domain A"/>
    <property type="match status" value="1"/>
</dbReference>
<comment type="catalytic activity">
    <reaction evidence="19">
        <text>Ca(2+)(in) + ATP + H2O = Ca(2+)(out) + ADP + phosphate + H(+)</text>
        <dbReference type="Rhea" id="RHEA:18105"/>
        <dbReference type="ChEBI" id="CHEBI:15377"/>
        <dbReference type="ChEBI" id="CHEBI:15378"/>
        <dbReference type="ChEBI" id="CHEBI:29108"/>
        <dbReference type="ChEBI" id="CHEBI:30616"/>
        <dbReference type="ChEBI" id="CHEBI:43474"/>
        <dbReference type="ChEBI" id="CHEBI:456216"/>
        <dbReference type="EC" id="7.2.2.10"/>
    </reaction>
    <physiologicalReaction direction="left-to-right" evidence="19">
        <dbReference type="Rhea" id="RHEA:18106"/>
    </physiologicalReaction>
</comment>
<evidence type="ECO:0000256" key="18">
    <source>
        <dbReference type="ARBA" id="ARBA00023136"/>
    </source>
</evidence>
<keyword evidence="12 23" id="KW-0067">ATP-binding</keyword>
<evidence type="ECO:0000256" key="13">
    <source>
        <dbReference type="ARBA" id="ARBA00022842"/>
    </source>
</evidence>
<organism evidence="25 26">
    <name type="scientific">Clytia hemisphaerica</name>
    <dbReference type="NCBI Taxonomy" id="252671"/>
    <lineage>
        <taxon>Eukaryota</taxon>
        <taxon>Metazoa</taxon>
        <taxon>Cnidaria</taxon>
        <taxon>Hydrozoa</taxon>
        <taxon>Hydroidolina</taxon>
        <taxon>Leptothecata</taxon>
        <taxon>Obeliida</taxon>
        <taxon>Clytiidae</taxon>
        <taxon>Clytia</taxon>
    </lineage>
</organism>
<dbReference type="Gene3D" id="3.40.50.1000">
    <property type="entry name" value="HAD superfamily/HAD-like"/>
    <property type="match status" value="1"/>
</dbReference>
<dbReference type="FunFam" id="3.40.50.1000:FF:000028">
    <property type="entry name" value="Calcium-transporting P-type ATPase, putative"/>
    <property type="match status" value="1"/>
</dbReference>
<evidence type="ECO:0000256" key="20">
    <source>
        <dbReference type="ARBA" id="ARBA00047330"/>
    </source>
</evidence>
<feature type="transmembrane region" description="Helical" evidence="23">
    <location>
        <begin position="123"/>
        <end position="140"/>
    </location>
</feature>